<evidence type="ECO:0000256" key="2">
    <source>
        <dbReference type="ARBA" id="ARBA00022908"/>
    </source>
</evidence>
<feature type="domain" description="Tyr recombinase" evidence="5">
    <location>
        <begin position="177"/>
        <end position="387"/>
    </location>
</feature>
<dbReference type="RefSeq" id="WP_203644406.1">
    <property type="nucleotide sequence ID" value="NZ_BOLN01000004.1"/>
</dbReference>
<comment type="caution">
    <text evidence="6">The sequence shown here is derived from an EMBL/GenBank/DDBJ whole genome shotgun (WGS) entry which is preliminary data.</text>
</comment>
<comment type="similarity">
    <text evidence="1">Belongs to the 'phage' integrase family.</text>
</comment>
<keyword evidence="7" id="KW-1185">Reference proteome</keyword>
<organism evidence="6 7">
    <name type="scientific">Levilactobacillus lanxiensis</name>
    <dbReference type="NCBI Taxonomy" id="2799568"/>
    <lineage>
        <taxon>Bacteria</taxon>
        <taxon>Bacillati</taxon>
        <taxon>Bacillota</taxon>
        <taxon>Bacilli</taxon>
        <taxon>Lactobacillales</taxon>
        <taxon>Lactobacillaceae</taxon>
        <taxon>Levilactobacillus</taxon>
    </lineage>
</organism>
<dbReference type="PROSITE" id="PS51898">
    <property type="entry name" value="TYR_RECOMBINASE"/>
    <property type="match status" value="1"/>
</dbReference>
<evidence type="ECO:0000259" key="5">
    <source>
        <dbReference type="PROSITE" id="PS51898"/>
    </source>
</evidence>
<keyword evidence="3" id="KW-0238">DNA-binding</keyword>
<dbReference type="Pfam" id="PF00589">
    <property type="entry name" value="Phage_integrase"/>
    <property type="match status" value="1"/>
</dbReference>
<dbReference type="Pfam" id="PF14659">
    <property type="entry name" value="Phage_int_SAM_3"/>
    <property type="match status" value="1"/>
</dbReference>
<gene>
    <name evidence="6" type="ORF">ACFQ44_05740</name>
</gene>
<reference evidence="7" key="1">
    <citation type="journal article" date="2019" name="Int. J. Syst. Evol. Microbiol.">
        <title>The Global Catalogue of Microorganisms (GCM) 10K type strain sequencing project: providing services to taxonomists for standard genome sequencing and annotation.</title>
        <authorList>
            <consortium name="The Broad Institute Genomics Platform"/>
            <consortium name="The Broad Institute Genome Sequencing Center for Infectious Disease"/>
            <person name="Wu L."/>
            <person name="Ma J."/>
        </authorList>
    </citation>
    <scope>NUCLEOTIDE SEQUENCE [LARGE SCALE GENOMIC DNA]</scope>
    <source>
        <strain evidence="7">CCM 8979</strain>
    </source>
</reference>
<dbReference type="InterPro" id="IPR002104">
    <property type="entry name" value="Integrase_catalytic"/>
</dbReference>
<proteinExistence type="inferred from homology"/>
<dbReference type="Gene3D" id="1.10.150.130">
    <property type="match status" value="1"/>
</dbReference>
<evidence type="ECO:0000256" key="3">
    <source>
        <dbReference type="ARBA" id="ARBA00023125"/>
    </source>
</evidence>
<dbReference type="PANTHER" id="PTHR30349">
    <property type="entry name" value="PHAGE INTEGRASE-RELATED"/>
    <property type="match status" value="1"/>
</dbReference>
<dbReference type="InterPro" id="IPR010998">
    <property type="entry name" value="Integrase_recombinase_N"/>
</dbReference>
<evidence type="ECO:0000313" key="7">
    <source>
        <dbReference type="Proteomes" id="UP001597189"/>
    </source>
</evidence>
<name>A0ABW4D570_9LACO</name>
<dbReference type="InterPro" id="IPR004107">
    <property type="entry name" value="Integrase_SAM-like_N"/>
</dbReference>
<dbReference type="InterPro" id="IPR013762">
    <property type="entry name" value="Integrase-like_cat_sf"/>
</dbReference>
<dbReference type="InterPro" id="IPR050090">
    <property type="entry name" value="Tyrosine_recombinase_XerCD"/>
</dbReference>
<dbReference type="Proteomes" id="UP001597189">
    <property type="component" value="Unassembled WGS sequence"/>
</dbReference>
<evidence type="ECO:0000256" key="4">
    <source>
        <dbReference type="ARBA" id="ARBA00023172"/>
    </source>
</evidence>
<sequence>MKITSRKTKGKTVFDLVGYLGTYTDVYGQEQSKTFHRRGFESRKEALLAFSHAQSAFDRDKKKGIQVKERPKFTDVYTMWFETYRLGVKESTLNRVEGIFKHHILPSLGNKYMDEITWQMCQKAVLDWRNVVKQFNKLAQYAALVFRTAQKMGVIVSNPMKLVDVPEPVNSLANDDEPLNYWSSSELATFLRKVDRNDQKEARFDRGALFYLIATTGMRKGEALALTWGDLNLREGFVTIDKTTTRTEHGTQTIGTPKTRNAYRTLALDPVTINHLKKYRSSLAVIPLASHRIFLSSRTGKAMSLMTPNHWMDRIIEQINSERSKTHETPLRRITVHGLRHTFASIQVQHQINVKALQLQLGHSDIKITLNIYAHMSAHKIAENVYRISDII</sequence>
<protein>
    <submittedName>
        <fullName evidence="6">Tyrosine-type recombinase/integrase</fullName>
    </submittedName>
</protein>
<keyword evidence="2" id="KW-0229">DNA integration</keyword>
<dbReference type="Gene3D" id="1.10.443.10">
    <property type="entry name" value="Intergrase catalytic core"/>
    <property type="match status" value="1"/>
</dbReference>
<dbReference type="SUPFAM" id="SSF56349">
    <property type="entry name" value="DNA breaking-rejoining enzymes"/>
    <property type="match status" value="1"/>
</dbReference>
<accession>A0ABW4D570</accession>
<dbReference type="PANTHER" id="PTHR30349:SF64">
    <property type="entry name" value="PROPHAGE INTEGRASE INTD-RELATED"/>
    <property type="match status" value="1"/>
</dbReference>
<keyword evidence="4" id="KW-0233">DNA recombination</keyword>
<evidence type="ECO:0000313" key="6">
    <source>
        <dbReference type="EMBL" id="MFD1455187.1"/>
    </source>
</evidence>
<evidence type="ECO:0000256" key="1">
    <source>
        <dbReference type="ARBA" id="ARBA00008857"/>
    </source>
</evidence>
<dbReference type="CDD" id="cd01189">
    <property type="entry name" value="INT_ICEBs1_C_like"/>
    <property type="match status" value="1"/>
</dbReference>
<dbReference type="InterPro" id="IPR011010">
    <property type="entry name" value="DNA_brk_join_enz"/>
</dbReference>
<dbReference type="EMBL" id="JBHTOD010000004">
    <property type="protein sequence ID" value="MFD1455187.1"/>
    <property type="molecule type" value="Genomic_DNA"/>
</dbReference>